<dbReference type="EMBL" id="BGZK01001850">
    <property type="protein sequence ID" value="GBP87308.1"/>
    <property type="molecule type" value="Genomic_DNA"/>
</dbReference>
<sequence>MDIRNPRRVTSTLPASLVGVGHVTEGRENEWAGGGRRLMEWGTGPTEGKWATGSSWTKGNNYYFSLLCILGADRIIIWKQHEGAAGLHSSVAHEACAMRPHNRKIGGTIEGGDSNVTRNEFASLALDCFGRTGRTSATWRGAPFLDTHKMAKQLQVLAGLEDHYDIVLNEMRSAMGEIYLRPRQVWKGVVVSPLRHHASGGRCPS</sequence>
<dbReference type="AlphaFoldDB" id="A0A4C1ZHN2"/>
<gene>
    <name evidence="1" type="ORF">EVAR_86891_1</name>
</gene>
<accession>A0A4C1ZHN2</accession>
<keyword evidence="2" id="KW-1185">Reference proteome</keyword>
<evidence type="ECO:0000313" key="1">
    <source>
        <dbReference type="EMBL" id="GBP87308.1"/>
    </source>
</evidence>
<name>A0A4C1ZHN2_EUMVA</name>
<protein>
    <submittedName>
        <fullName evidence="1">Uncharacterized protein</fullName>
    </submittedName>
</protein>
<evidence type="ECO:0000313" key="2">
    <source>
        <dbReference type="Proteomes" id="UP000299102"/>
    </source>
</evidence>
<comment type="caution">
    <text evidence="1">The sequence shown here is derived from an EMBL/GenBank/DDBJ whole genome shotgun (WGS) entry which is preliminary data.</text>
</comment>
<organism evidence="1 2">
    <name type="scientific">Eumeta variegata</name>
    <name type="common">Bagworm moth</name>
    <name type="synonym">Eumeta japonica</name>
    <dbReference type="NCBI Taxonomy" id="151549"/>
    <lineage>
        <taxon>Eukaryota</taxon>
        <taxon>Metazoa</taxon>
        <taxon>Ecdysozoa</taxon>
        <taxon>Arthropoda</taxon>
        <taxon>Hexapoda</taxon>
        <taxon>Insecta</taxon>
        <taxon>Pterygota</taxon>
        <taxon>Neoptera</taxon>
        <taxon>Endopterygota</taxon>
        <taxon>Lepidoptera</taxon>
        <taxon>Glossata</taxon>
        <taxon>Ditrysia</taxon>
        <taxon>Tineoidea</taxon>
        <taxon>Psychidae</taxon>
        <taxon>Oiketicinae</taxon>
        <taxon>Eumeta</taxon>
    </lineage>
</organism>
<reference evidence="1 2" key="1">
    <citation type="journal article" date="2019" name="Commun. Biol.">
        <title>The bagworm genome reveals a unique fibroin gene that provides high tensile strength.</title>
        <authorList>
            <person name="Kono N."/>
            <person name="Nakamura H."/>
            <person name="Ohtoshi R."/>
            <person name="Tomita M."/>
            <person name="Numata K."/>
            <person name="Arakawa K."/>
        </authorList>
    </citation>
    <scope>NUCLEOTIDE SEQUENCE [LARGE SCALE GENOMIC DNA]</scope>
</reference>
<proteinExistence type="predicted"/>
<dbReference type="Proteomes" id="UP000299102">
    <property type="component" value="Unassembled WGS sequence"/>
</dbReference>